<organism evidence="1 2">
    <name type="scientific">Cinchona calisaya</name>
    <dbReference type="NCBI Taxonomy" id="153742"/>
    <lineage>
        <taxon>Eukaryota</taxon>
        <taxon>Viridiplantae</taxon>
        <taxon>Streptophyta</taxon>
        <taxon>Embryophyta</taxon>
        <taxon>Tracheophyta</taxon>
        <taxon>Spermatophyta</taxon>
        <taxon>Magnoliopsida</taxon>
        <taxon>eudicotyledons</taxon>
        <taxon>Gunneridae</taxon>
        <taxon>Pentapetalae</taxon>
        <taxon>asterids</taxon>
        <taxon>lamiids</taxon>
        <taxon>Gentianales</taxon>
        <taxon>Rubiaceae</taxon>
        <taxon>Cinchonoideae</taxon>
        <taxon>Cinchoneae</taxon>
        <taxon>Cinchona</taxon>
    </lineage>
</organism>
<dbReference type="EMBL" id="JBJUIK010000013">
    <property type="protein sequence ID" value="KAL3506708.1"/>
    <property type="molecule type" value="Genomic_DNA"/>
</dbReference>
<proteinExistence type="predicted"/>
<dbReference type="Proteomes" id="UP001630127">
    <property type="component" value="Unassembled WGS sequence"/>
</dbReference>
<evidence type="ECO:0000313" key="2">
    <source>
        <dbReference type="Proteomes" id="UP001630127"/>
    </source>
</evidence>
<reference evidence="1 2" key="1">
    <citation type="submission" date="2024-11" db="EMBL/GenBank/DDBJ databases">
        <title>A near-complete genome assembly of Cinchona calisaya.</title>
        <authorList>
            <person name="Lian D.C."/>
            <person name="Zhao X.W."/>
            <person name="Wei L."/>
        </authorList>
    </citation>
    <scope>NUCLEOTIDE SEQUENCE [LARGE SCALE GENOMIC DNA]</scope>
    <source>
        <tissue evidence="1">Nenye</tissue>
    </source>
</reference>
<accession>A0ABD2YI64</accession>
<name>A0ABD2YI64_9GENT</name>
<keyword evidence="2" id="KW-1185">Reference proteome</keyword>
<sequence>MGGNIDYIDDCTGSNYGLSDIRHFSNRLGYSSEIEIKFMVPSQLGQDSIIGLESEEHVIDMAAIVNEESDSMDSEELLSLFSLSDEEGNKTLKPKFKKFKNADIEDPNFCPRMIFESKMQFKNAVDHYGIKWGKEHKFKKNDTFRMRTVTFRKKVYRELNIHVTRHQVYRTFVKVKALIHEKYKAQYKKLIEYIGELLRTNPASTVELLIDKDEVSSKHRFKRLSPYIRKFEVEMESLKTYDEMSYKCWKGTDLDVYVHEYYNKSAYMRAYEPVLNPTNGPHNWDKTDDGAPIYPSKKSRFLGSTVIEGSTGPASDNLGFATSTIACLVTAASSNFATTIAYGSSTTAYFGSASDAGSMAATSASVLNPTRKRKVKCYFCHETSHNKATCSSHQTISWKKN</sequence>
<dbReference type="AlphaFoldDB" id="A0ABD2YI64"/>
<gene>
    <name evidence="1" type="ORF">ACH5RR_032090</name>
</gene>
<comment type="caution">
    <text evidence="1">The sequence shown here is derived from an EMBL/GenBank/DDBJ whole genome shotgun (WGS) entry which is preliminary data.</text>
</comment>
<protein>
    <submittedName>
        <fullName evidence="1">Uncharacterized protein</fullName>
    </submittedName>
</protein>
<evidence type="ECO:0000313" key="1">
    <source>
        <dbReference type="EMBL" id="KAL3506708.1"/>
    </source>
</evidence>